<organism evidence="1 2">
    <name type="scientific">Ancylomarina longa</name>
    <dbReference type="NCBI Taxonomy" id="2487017"/>
    <lineage>
        <taxon>Bacteria</taxon>
        <taxon>Pseudomonadati</taxon>
        <taxon>Bacteroidota</taxon>
        <taxon>Bacteroidia</taxon>
        <taxon>Marinilabiliales</taxon>
        <taxon>Marinifilaceae</taxon>
        <taxon>Ancylomarina</taxon>
    </lineage>
</organism>
<dbReference type="OrthoDB" id="1524637at2"/>
<gene>
    <name evidence="1" type="ORF">DLK05_00635</name>
</gene>
<protein>
    <submittedName>
        <fullName evidence="1">Uncharacterized protein</fullName>
    </submittedName>
</protein>
<dbReference type="AlphaFoldDB" id="A0A434AZ46"/>
<evidence type="ECO:0000313" key="2">
    <source>
        <dbReference type="Proteomes" id="UP000282985"/>
    </source>
</evidence>
<dbReference type="RefSeq" id="WP_127342034.1">
    <property type="nucleotide sequence ID" value="NZ_RJJX01000001.1"/>
</dbReference>
<proteinExistence type="predicted"/>
<sequence length="105" mass="12382">MKGVIIFCVRAFYDDLLKIYNNTGVETFNEFDVKGFNKMKTDNSESLNWFASSKDYYDSIATFAFMKEDLCDTLFEHINEFNENMDCCSPIHAYRIDVEKFIHNL</sequence>
<reference evidence="1 2" key="1">
    <citation type="submission" date="2018-11" db="EMBL/GenBank/DDBJ databases">
        <title>Parancylomarina longa gen. nov., sp. nov., isolated from sediments of southern Okinawa.</title>
        <authorList>
            <person name="Fu T."/>
        </authorList>
    </citation>
    <scope>NUCLEOTIDE SEQUENCE [LARGE SCALE GENOMIC DNA]</scope>
    <source>
        <strain evidence="1 2">T3-2 S1-C</strain>
    </source>
</reference>
<evidence type="ECO:0000313" key="1">
    <source>
        <dbReference type="EMBL" id="RUT79893.1"/>
    </source>
</evidence>
<keyword evidence="2" id="KW-1185">Reference proteome</keyword>
<comment type="caution">
    <text evidence="1">The sequence shown here is derived from an EMBL/GenBank/DDBJ whole genome shotgun (WGS) entry which is preliminary data.</text>
</comment>
<name>A0A434AZ46_9BACT</name>
<dbReference type="EMBL" id="RJJX01000001">
    <property type="protein sequence ID" value="RUT79893.1"/>
    <property type="molecule type" value="Genomic_DNA"/>
</dbReference>
<dbReference type="Proteomes" id="UP000282985">
    <property type="component" value="Unassembled WGS sequence"/>
</dbReference>
<accession>A0A434AZ46</accession>